<reference evidence="2 3" key="1">
    <citation type="submission" date="2017-07" db="EMBL/GenBank/DDBJ databases">
        <title>Draft genome of Ochrobactrum lupini type strain LUP21.</title>
        <authorList>
            <person name="Krzyzanowska D.M."/>
            <person name="Jafra S."/>
        </authorList>
    </citation>
    <scope>NUCLEOTIDE SEQUENCE [LARGE SCALE GENOMIC DNA]</scope>
    <source>
        <strain evidence="2 3">LUP21</strain>
    </source>
</reference>
<keyword evidence="4" id="KW-1185">Reference proteome</keyword>
<evidence type="ECO:0000313" key="4">
    <source>
        <dbReference type="Proteomes" id="UP000435957"/>
    </source>
</evidence>
<name>A0A256GGS1_9HYPH</name>
<reference evidence="1 4" key="2">
    <citation type="submission" date="2019-09" db="EMBL/GenBank/DDBJ databases">
        <title>Taxonomic organization of the family Brucellaceae based on a phylogenomic approach.</title>
        <authorList>
            <person name="Leclercq S."/>
            <person name="Cloeckaert A."/>
            <person name="Zygmunt M.S."/>
        </authorList>
    </citation>
    <scope>NUCLEOTIDE SEQUENCE [LARGE SCALE GENOMIC DNA]</scope>
    <source>
        <strain evidence="1 4">LUP23</strain>
    </source>
</reference>
<evidence type="ECO:0000313" key="3">
    <source>
        <dbReference type="Proteomes" id="UP000216363"/>
    </source>
</evidence>
<organism evidence="2 3">
    <name type="scientific">Brucella lupini</name>
    <dbReference type="NCBI Taxonomy" id="255457"/>
    <lineage>
        <taxon>Bacteria</taxon>
        <taxon>Pseudomonadati</taxon>
        <taxon>Pseudomonadota</taxon>
        <taxon>Alphaproteobacteria</taxon>
        <taxon>Hyphomicrobiales</taxon>
        <taxon>Brucellaceae</taxon>
        <taxon>Brucella/Ochrobactrum group</taxon>
        <taxon>Brucella</taxon>
    </lineage>
</organism>
<proteinExistence type="predicted"/>
<evidence type="ECO:0000313" key="2">
    <source>
        <dbReference type="EMBL" id="OYR26299.1"/>
    </source>
</evidence>
<sequence>MIKPKQEGDYPDREMDLQEAIAGKLVEALDAAEAAGWNRTEAATAMVEAAIAIHQSETGTAPDE</sequence>
<accession>A0A256GGS1</accession>
<dbReference type="AlphaFoldDB" id="A0A256GGS1"/>
<gene>
    <name evidence="2" type="ORF">CES86_3767</name>
    <name evidence="1" type="ORF">F9L03_23925</name>
</gene>
<dbReference type="RefSeq" id="WP_094515183.1">
    <property type="nucleotide sequence ID" value="NZ_JBHEEP010000030.1"/>
</dbReference>
<comment type="caution">
    <text evidence="2">The sequence shown here is derived from an EMBL/GenBank/DDBJ whole genome shotgun (WGS) entry which is preliminary data.</text>
</comment>
<evidence type="ECO:0000313" key="1">
    <source>
        <dbReference type="EMBL" id="KAB2701301.1"/>
    </source>
</evidence>
<dbReference type="Proteomes" id="UP000216363">
    <property type="component" value="Unassembled WGS sequence"/>
</dbReference>
<protein>
    <submittedName>
        <fullName evidence="2">Uncharacterized protein</fullName>
    </submittedName>
</protein>
<dbReference type="Proteomes" id="UP000435957">
    <property type="component" value="Unassembled WGS sequence"/>
</dbReference>
<dbReference type="EMBL" id="WBWF01000027">
    <property type="protein sequence ID" value="KAB2701301.1"/>
    <property type="molecule type" value="Genomic_DNA"/>
</dbReference>
<dbReference type="EMBL" id="NNRN01000055">
    <property type="protein sequence ID" value="OYR26299.1"/>
    <property type="molecule type" value="Genomic_DNA"/>
</dbReference>